<reference evidence="1" key="2">
    <citation type="submission" date="2023-01" db="EMBL/GenBank/DDBJ databases">
        <authorList>
            <person name="Petersen C."/>
        </authorList>
    </citation>
    <scope>NUCLEOTIDE SEQUENCE</scope>
    <source>
        <strain evidence="1">IBT 15450</strain>
    </source>
</reference>
<name>A0AAD6IIW5_PENCN</name>
<evidence type="ECO:0000313" key="2">
    <source>
        <dbReference type="Proteomes" id="UP001219568"/>
    </source>
</evidence>
<proteinExistence type="predicted"/>
<evidence type="ECO:0000313" key="1">
    <source>
        <dbReference type="EMBL" id="KAJ6047857.1"/>
    </source>
</evidence>
<organism evidence="1 2">
    <name type="scientific">Penicillium canescens</name>
    <dbReference type="NCBI Taxonomy" id="5083"/>
    <lineage>
        <taxon>Eukaryota</taxon>
        <taxon>Fungi</taxon>
        <taxon>Dikarya</taxon>
        <taxon>Ascomycota</taxon>
        <taxon>Pezizomycotina</taxon>
        <taxon>Eurotiomycetes</taxon>
        <taxon>Eurotiomycetidae</taxon>
        <taxon>Eurotiales</taxon>
        <taxon>Aspergillaceae</taxon>
        <taxon>Penicillium</taxon>
    </lineage>
</organism>
<reference evidence="1" key="1">
    <citation type="journal article" date="2023" name="IMA Fungus">
        <title>Comparative genomic study of the Penicillium genus elucidates a diverse pangenome and 15 lateral gene transfer events.</title>
        <authorList>
            <person name="Petersen C."/>
            <person name="Sorensen T."/>
            <person name="Nielsen M.R."/>
            <person name="Sondergaard T.E."/>
            <person name="Sorensen J.L."/>
            <person name="Fitzpatrick D.A."/>
            <person name="Frisvad J.C."/>
            <person name="Nielsen K.L."/>
        </authorList>
    </citation>
    <scope>NUCLEOTIDE SEQUENCE</scope>
    <source>
        <strain evidence="1">IBT 15450</strain>
    </source>
</reference>
<sequence>MSRGVRRRLNIGRYLRLLIGIFAKLGIWPLDWRAVAEGLKLTGTTEAAQGQQTQSQIQTRAGKL</sequence>
<keyword evidence="2" id="KW-1185">Reference proteome</keyword>
<comment type="caution">
    <text evidence="1">The sequence shown here is derived from an EMBL/GenBank/DDBJ whole genome shotgun (WGS) entry which is preliminary data.</text>
</comment>
<accession>A0AAD6IIW5</accession>
<gene>
    <name evidence="1" type="ORF">N7460_004004</name>
</gene>
<dbReference type="AlphaFoldDB" id="A0AAD6IIW5"/>
<protein>
    <submittedName>
        <fullName evidence="1">Uncharacterized protein</fullName>
    </submittedName>
</protein>
<dbReference type="Proteomes" id="UP001219568">
    <property type="component" value="Unassembled WGS sequence"/>
</dbReference>
<dbReference type="EMBL" id="JAQJZL010000003">
    <property type="protein sequence ID" value="KAJ6047857.1"/>
    <property type="molecule type" value="Genomic_DNA"/>
</dbReference>